<protein>
    <submittedName>
        <fullName evidence="1">Uncharacterized protein</fullName>
    </submittedName>
</protein>
<evidence type="ECO:0000313" key="2">
    <source>
        <dbReference type="Proteomes" id="UP000286063"/>
    </source>
</evidence>
<reference evidence="1 2" key="1">
    <citation type="submission" date="2018-08" db="EMBL/GenBank/DDBJ databases">
        <title>A genome reference for cultivated species of the human gut microbiota.</title>
        <authorList>
            <person name="Zou Y."/>
            <person name="Xue W."/>
            <person name="Luo G."/>
        </authorList>
    </citation>
    <scope>NUCLEOTIDE SEQUENCE [LARGE SCALE GENOMIC DNA]</scope>
    <source>
        <strain evidence="1 2">OF02-7</strain>
    </source>
</reference>
<comment type="caution">
    <text evidence="1">The sequence shown here is derived from an EMBL/GenBank/DDBJ whole genome shotgun (WGS) entry which is preliminary data.</text>
</comment>
<accession>A0A413IIV2</accession>
<name>A0A413IIV2_9BACT</name>
<gene>
    <name evidence="1" type="ORF">DXA50_17510</name>
</gene>
<dbReference type="Proteomes" id="UP000286063">
    <property type="component" value="Unassembled WGS sequence"/>
</dbReference>
<organism evidence="1 2">
    <name type="scientific">Butyricimonas virosa</name>
    <dbReference type="NCBI Taxonomy" id="544645"/>
    <lineage>
        <taxon>Bacteria</taxon>
        <taxon>Pseudomonadati</taxon>
        <taxon>Bacteroidota</taxon>
        <taxon>Bacteroidia</taxon>
        <taxon>Bacteroidales</taxon>
        <taxon>Odoribacteraceae</taxon>
        <taxon>Butyricimonas</taxon>
    </lineage>
</organism>
<dbReference type="EMBL" id="QSCR01000042">
    <property type="protein sequence ID" value="RGY12595.1"/>
    <property type="molecule type" value="Genomic_DNA"/>
</dbReference>
<sequence length="23" mass="2554">MEITLDMSSGMHAIARECFPNAE</sequence>
<feature type="non-terminal residue" evidence="1">
    <location>
        <position position="23"/>
    </location>
</feature>
<dbReference type="AlphaFoldDB" id="A0A413IIV2"/>
<proteinExistence type="predicted"/>
<evidence type="ECO:0000313" key="1">
    <source>
        <dbReference type="EMBL" id="RGY12595.1"/>
    </source>
</evidence>